<evidence type="ECO:0000256" key="8">
    <source>
        <dbReference type="ARBA" id="ARBA00022989"/>
    </source>
</evidence>
<dbReference type="Gene3D" id="3.30.1150.10">
    <property type="match status" value="1"/>
</dbReference>
<keyword evidence="9" id="KW-0472">Membrane</keyword>
<dbReference type="EMBL" id="QUSW01000001">
    <property type="protein sequence ID" value="RQP26030.1"/>
    <property type="molecule type" value="Genomic_DNA"/>
</dbReference>
<gene>
    <name evidence="12" type="ORF">DZC73_02975</name>
</gene>
<feature type="compositionally biased region" description="Pro residues" evidence="10">
    <location>
        <begin position="102"/>
        <end position="118"/>
    </location>
</feature>
<keyword evidence="4" id="KW-1003">Cell membrane</keyword>
<reference evidence="12 13" key="2">
    <citation type="submission" date="2018-12" db="EMBL/GenBank/DDBJ databases">
        <title>Rhizobacter gummiphilus sp. nov., a rubber-degrading bacterium isolated from the soil of a botanical garden in Japan.</title>
        <authorList>
            <person name="Shunsuke S.S."/>
        </authorList>
    </citation>
    <scope>NUCLEOTIDE SEQUENCE [LARGE SCALE GENOMIC DNA]</scope>
    <source>
        <strain evidence="12 13">S-16</strain>
    </source>
</reference>
<dbReference type="OrthoDB" id="9792439at2"/>
<comment type="subcellular location">
    <subcellularLocation>
        <location evidence="1">Cell inner membrane</location>
        <topology evidence="1">Single-pass membrane protein</topology>
        <orientation evidence="1">Periplasmic side</orientation>
    </subcellularLocation>
</comment>
<dbReference type="PANTHER" id="PTHR33446:SF2">
    <property type="entry name" value="PROTEIN TONB"/>
    <property type="match status" value="1"/>
</dbReference>
<keyword evidence="8" id="KW-1133">Transmembrane helix</keyword>
<evidence type="ECO:0000256" key="10">
    <source>
        <dbReference type="SAM" id="MobiDB-lite"/>
    </source>
</evidence>
<feature type="region of interest" description="Disordered" evidence="10">
    <location>
        <begin position="98"/>
        <end position="118"/>
    </location>
</feature>
<evidence type="ECO:0000256" key="2">
    <source>
        <dbReference type="ARBA" id="ARBA00006555"/>
    </source>
</evidence>
<organism evidence="12 13">
    <name type="scientific">Piscinibacter terrae</name>
    <dbReference type="NCBI Taxonomy" id="2496871"/>
    <lineage>
        <taxon>Bacteria</taxon>
        <taxon>Pseudomonadati</taxon>
        <taxon>Pseudomonadota</taxon>
        <taxon>Betaproteobacteria</taxon>
        <taxon>Burkholderiales</taxon>
        <taxon>Sphaerotilaceae</taxon>
        <taxon>Piscinibacter</taxon>
    </lineage>
</organism>
<dbReference type="InterPro" id="IPR051045">
    <property type="entry name" value="TonB-dependent_transducer"/>
</dbReference>
<keyword evidence="5" id="KW-0997">Cell inner membrane</keyword>
<evidence type="ECO:0000313" key="13">
    <source>
        <dbReference type="Proteomes" id="UP000267464"/>
    </source>
</evidence>
<feature type="domain" description="TonB C-terminal" evidence="11">
    <location>
        <begin position="141"/>
        <end position="232"/>
    </location>
</feature>
<reference evidence="12 13" key="1">
    <citation type="submission" date="2018-08" db="EMBL/GenBank/DDBJ databases">
        <authorList>
            <person name="Khan S.A."/>
            <person name="Jeon C.O."/>
            <person name="Chun B.H."/>
            <person name="Jeong S.E."/>
        </authorList>
    </citation>
    <scope>NUCLEOTIDE SEQUENCE [LARGE SCALE GENOMIC DNA]</scope>
    <source>
        <strain evidence="12 13">S-16</strain>
    </source>
</reference>
<dbReference type="GO" id="GO:0098797">
    <property type="term" value="C:plasma membrane protein complex"/>
    <property type="evidence" value="ECO:0007669"/>
    <property type="project" value="TreeGrafter"/>
</dbReference>
<evidence type="ECO:0000256" key="5">
    <source>
        <dbReference type="ARBA" id="ARBA00022519"/>
    </source>
</evidence>
<dbReference type="Proteomes" id="UP000267464">
    <property type="component" value="Unassembled WGS sequence"/>
</dbReference>
<evidence type="ECO:0000256" key="6">
    <source>
        <dbReference type="ARBA" id="ARBA00022692"/>
    </source>
</evidence>
<dbReference type="RefSeq" id="WP_124538700.1">
    <property type="nucleotide sequence ID" value="NZ_QUSW01000001.1"/>
</dbReference>
<keyword evidence="13" id="KW-1185">Reference proteome</keyword>
<keyword evidence="6" id="KW-0812">Transmembrane</keyword>
<evidence type="ECO:0000256" key="4">
    <source>
        <dbReference type="ARBA" id="ARBA00022475"/>
    </source>
</evidence>
<evidence type="ECO:0000259" key="11">
    <source>
        <dbReference type="PROSITE" id="PS52015"/>
    </source>
</evidence>
<accession>A0A3N7HUN6</accession>
<comment type="similarity">
    <text evidence="2">Belongs to the TonB family.</text>
</comment>
<evidence type="ECO:0000256" key="9">
    <source>
        <dbReference type="ARBA" id="ARBA00023136"/>
    </source>
</evidence>
<name>A0A3N7HUN6_9BURK</name>
<dbReference type="GO" id="GO:0055085">
    <property type="term" value="P:transmembrane transport"/>
    <property type="evidence" value="ECO:0007669"/>
    <property type="project" value="InterPro"/>
</dbReference>
<evidence type="ECO:0000313" key="12">
    <source>
        <dbReference type="EMBL" id="RQP26030.1"/>
    </source>
</evidence>
<dbReference type="AlphaFoldDB" id="A0A3N7HUN6"/>
<evidence type="ECO:0000256" key="3">
    <source>
        <dbReference type="ARBA" id="ARBA00022448"/>
    </source>
</evidence>
<dbReference type="SUPFAM" id="SSF74653">
    <property type="entry name" value="TolA/TonB C-terminal domain"/>
    <property type="match status" value="1"/>
</dbReference>
<dbReference type="InterPro" id="IPR037682">
    <property type="entry name" value="TonB_C"/>
</dbReference>
<protein>
    <submittedName>
        <fullName evidence="12">Energy transducer TonB</fullName>
    </submittedName>
</protein>
<keyword evidence="3" id="KW-0813">Transport</keyword>
<dbReference type="PANTHER" id="PTHR33446">
    <property type="entry name" value="PROTEIN TONB-RELATED"/>
    <property type="match status" value="1"/>
</dbReference>
<dbReference type="InterPro" id="IPR006260">
    <property type="entry name" value="TonB/TolA_C"/>
</dbReference>
<sequence>MTAAPHHLLSTPSPAARLPRTGQRADSLTPNQRRAMVGVIVALHAALGHGLMQVREVREAVAEVAPIFVSMVAPEKPPALPAPAVTKAPPPLQRPIVTAAPTPTPQPEQFTAPPPEPPAPPVAVAVPAPTPPAPAPAARTIPPSAVQYLEPPQLVYPRASRRASESGRVVLRVFIDEAGLPRQVLVSQSTGFPRLDEAATAAIQKARFKPYTVDGQPASGWALVPLSFDLEK</sequence>
<dbReference type="PROSITE" id="PS52015">
    <property type="entry name" value="TONB_CTD"/>
    <property type="match status" value="1"/>
</dbReference>
<dbReference type="GO" id="GO:0015031">
    <property type="term" value="P:protein transport"/>
    <property type="evidence" value="ECO:0007669"/>
    <property type="project" value="UniProtKB-KW"/>
</dbReference>
<dbReference type="NCBIfam" id="TIGR01352">
    <property type="entry name" value="tonB_Cterm"/>
    <property type="match status" value="1"/>
</dbReference>
<proteinExistence type="inferred from homology"/>
<dbReference type="GO" id="GO:0031992">
    <property type="term" value="F:energy transducer activity"/>
    <property type="evidence" value="ECO:0007669"/>
    <property type="project" value="TreeGrafter"/>
</dbReference>
<evidence type="ECO:0000256" key="1">
    <source>
        <dbReference type="ARBA" id="ARBA00004383"/>
    </source>
</evidence>
<feature type="region of interest" description="Disordered" evidence="10">
    <location>
        <begin position="1"/>
        <end position="30"/>
    </location>
</feature>
<comment type="caution">
    <text evidence="12">The sequence shown here is derived from an EMBL/GenBank/DDBJ whole genome shotgun (WGS) entry which is preliminary data.</text>
</comment>
<dbReference type="Pfam" id="PF03544">
    <property type="entry name" value="TonB_C"/>
    <property type="match status" value="1"/>
</dbReference>
<evidence type="ECO:0000256" key="7">
    <source>
        <dbReference type="ARBA" id="ARBA00022927"/>
    </source>
</evidence>
<keyword evidence="7" id="KW-0653">Protein transport</keyword>